<reference evidence="3" key="1">
    <citation type="journal article" date="2019" name="Int. J. Syst. Evol. Microbiol.">
        <title>The Global Catalogue of Microorganisms (GCM) 10K type strain sequencing project: providing services to taxonomists for standard genome sequencing and annotation.</title>
        <authorList>
            <consortium name="The Broad Institute Genomics Platform"/>
            <consortium name="The Broad Institute Genome Sequencing Center for Infectious Disease"/>
            <person name="Wu L."/>
            <person name="Ma J."/>
        </authorList>
    </citation>
    <scope>NUCLEOTIDE SEQUENCE [LARGE SCALE GENOMIC DNA]</scope>
    <source>
        <strain evidence="3">JCM 15089</strain>
    </source>
</reference>
<gene>
    <name evidence="2" type="ORF">GCM10008942_20450</name>
</gene>
<keyword evidence="1" id="KW-0732">Signal</keyword>
<accession>A0ABP3PRD0</accession>
<dbReference type="Proteomes" id="UP001499951">
    <property type="component" value="Unassembled WGS sequence"/>
</dbReference>
<dbReference type="EMBL" id="BAAADD010000005">
    <property type="protein sequence ID" value="GAA0571662.1"/>
    <property type="molecule type" value="Genomic_DNA"/>
</dbReference>
<dbReference type="RefSeq" id="WP_166934181.1">
    <property type="nucleotide sequence ID" value="NZ_BAAADD010000005.1"/>
</dbReference>
<sequence>MRIITKLFPLLLMAVAVAGCTSTSSYREPIATFASAADKAATAFQSLDDDATGQLNGILFQQAAKDKLIQKSGCTADSDGCTFTLVGANDGVPVYVPDLMPKTAALLNGIRDYAEALDTLEKADATRDVQAATSKAVGSAAVVAGAVNAIAGTALTSVAEPVGAVVGYGYGLYQDNRKHAAIVRAVTIMDGVIQGGRAEMATKLKLIQTAKLDDLEKAVSTAHTAFLAEKTPDALTRAINAAKAMDAVIKAGLPDLYDKLAEAHAKLKDAVTHPDADPAAVLNALSAFLAQAQRIKDIADKLSTTEKRSD</sequence>
<organism evidence="2 3">
    <name type="scientific">Rhizomicrobium electricum</name>
    <dbReference type="NCBI Taxonomy" id="480070"/>
    <lineage>
        <taxon>Bacteria</taxon>
        <taxon>Pseudomonadati</taxon>
        <taxon>Pseudomonadota</taxon>
        <taxon>Alphaproteobacteria</taxon>
        <taxon>Micropepsales</taxon>
        <taxon>Micropepsaceae</taxon>
        <taxon>Rhizomicrobium</taxon>
    </lineage>
</organism>
<proteinExistence type="predicted"/>
<evidence type="ECO:0000256" key="1">
    <source>
        <dbReference type="SAM" id="SignalP"/>
    </source>
</evidence>
<feature type="signal peptide" evidence="1">
    <location>
        <begin position="1"/>
        <end position="18"/>
    </location>
</feature>
<evidence type="ECO:0008006" key="4">
    <source>
        <dbReference type="Google" id="ProtNLM"/>
    </source>
</evidence>
<comment type="caution">
    <text evidence="2">The sequence shown here is derived from an EMBL/GenBank/DDBJ whole genome shotgun (WGS) entry which is preliminary data.</text>
</comment>
<evidence type="ECO:0000313" key="3">
    <source>
        <dbReference type="Proteomes" id="UP001499951"/>
    </source>
</evidence>
<keyword evidence="3" id="KW-1185">Reference proteome</keyword>
<protein>
    <recommendedName>
        <fullName evidence="4">Lipoprotein</fullName>
    </recommendedName>
</protein>
<name>A0ABP3PRD0_9PROT</name>
<feature type="chain" id="PRO_5045279235" description="Lipoprotein" evidence="1">
    <location>
        <begin position="19"/>
        <end position="310"/>
    </location>
</feature>
<evidence type="ECO:0000313" key="2">
    <source>
        <dbReference type="EMBL" id="GAA0571662.1"/>
    </source>
</evidence>
<dbReference type="PROSITE" id="PS51257">
    <property type="entry name" value="PROKAR_LIPOPROTEIN"/>
    <property type="match status" value="1"/>
</dbReference>